<evidence type="ECO:0000313" key="1">
    <source>
        <dbReference type="EMBL" id="PZC77347.1"/>
    </source>
</evidence>
<evidence type="ECO:0000313" key="2">
    <source>
        <dbReference type="Proteomes" id="UP000249218"/>
    </source>
</evidence>
<reference evidence="1 2" key="1">
    <citation type="journal article" date="2017" name="BMC Biol.">
        <title>Genomic innovations, transcriptional plasticity and gene loss underlying the evolution and divergence of two highly polyphagous and invasive Helicoverpa pest species.</title>
        <authorList>
            <person name="Pearce S.L."/>
            <person name="Clarke D.F."/>
            <person name="East P.D."/>
            <person name="Elfekih S."/>
            <person name="Gordon K.H."/>
            <person name="Jermiin L.S."/>
            <person name="McGaughran A."/>
            <person name="Oakeshott J.G."/>
            <person name="Papanikolaou A."/>
            <person name="Perera O.P."/>
            <person name="Rane R.V."/>
            <person name="Richards S."/>
            <person name="Tay W.T."/>
            <person name="Walsh T.K."/>
            <person name="Anderson A."/>
            <person name="Anderson C.J."/>
            <person name="Asgari S."/>
            <person name="Board P.G."/>
            <person name="Bretschneider A."/>
            <person name="Campbell P.M."/>
            <person name="Chertemps T."/>
            <person name="Christeller J.T."/>
            <person name="Coppin C.W."/>
            <person name="Downes S.J."/>
            <person name="Duan G."/>
            <person name="Farnsworth C.A."/>
            <person name="Good R.T."/>
            <person name="Han L.B."/>
            <person name="Han Y.C."/>
            <person name="Hatje K."/>
            <person name="Horne I."/>
            <person name="Huang Y.P."/>
            <person name="Hughes D.S."/>
            <person name="Jacquin-Joly E."/>
            <person name="James W."/>
            <person name="Jhangiani S."/>
            <person name="Kollmar M."/>
            <person name="Kuwar S.S."/>
            <person name="Li S."/>
            <person name="Liu N.Y."/>
            <person name="Maibeche M.T."/>
            <person name="Miller J.R."/>
            <person name="Montagne N."/>
            <person name="Perry T."/>
            <person name="Qu J."/>
            <person name="Song S.V."/>
            <person name="Sutton G.G."/>
            <person name="Vogel H."/>
            <person name="Walenz B.P."/>
            <person name="Xu W."/>
            <person name="Zhang H.J."/>
            <person name="Zou Z."/>
            <person name="Batterham P."/>
            <person name="Edwards O.R."/>
            <person name="Feyereisen R."/>
            <person name="Gibbs R.A."/>
            <person name="Heckel D.G."/>
            <person name="McGrath A."/>
            <person name="Robin C."/>
            <person name="Scherer S.E."/>
            <person name="Worley K.C."/>
            <person name="Wu Y.D."/>
        </authorList>
    </citation>
    <scope>NUCLEOTIDE SEQUENCE [LARGE SCALE GENOMIC DNA]</scope>
    <source>
        <strain evidence="1">Harm_GR_Male_#8</strain>
        <tissue evidence="1">Whole organism</tissue>
    </source>
</reference>
<dbReference type="AlphaFoldDB" id="A0A2W1BVX2"/>
<dbReference type="EMBL" id="KZ149931">
    <property type="protein sequence ID" value="PZC77347.1"/>
    <property type="molecule type" value="Genomic_DNA"/>
</dbReference>
<accession>A0A2W1BVX2</accession>
<keyword evidence="2" id="KW-1185">Reference proteome</keyword>
<proteinExistence type="predicted"/>
<name>A0A2W1BVX2_HELAM</name>
<organism evidence="1 2">
    <name type="scientific">Helicoverpa armigera</name>
    <name type="common">Cotton bollworm</name>
    <name type="synonym">Heliothis armigera</name>
    <dbReference type="NCBI Taxonomy" id="29058"/>
    <lineage>
        <taxon>Eukaryota</taxon>
        <taxon>Metazoa</taxon>
        <taxon>Ecdysozoa</taxon>
        <taxon>Arthropoda</taxon>
        <taxon>Hexapoda</taxon>
        <taxon>Insecta</taxon>
        <taxon>Pterygota</taxon>
        <taxon>Neoptera</taxon>
        <taxon>Endopterygota</taxon>
        <taxon>Lepidoptera</taxon>
        <taxon>Glossata</taxon>
        <taxon>Ditrysia</taxon>
        <taxon>Noctuoidea</taxon>
        <taxon>Noctuidae</taxon>
        <taxon>Heliothinae</taxon>
        <taxon>Helicoverpa</taxon>
    </lineage>
</organism>
<protein>
    <submittedName>
        <fullName evidence="1">Uncharacterized protein</fullName>
    </submittedName>
</protein>
<dbReference type="OrthoDB" id="5980302at2759"/>
<sequence length="73" mass="8309">MVLDVSLPVIPIYTHLRMSSTTPVRRAATPELVRETRLRRLNSKKGRDPEVQVTQLQIQLPLRQTDSADPSKC</sequence>
<dbReference type="Proteomes" id="UP000249218">
    <property type="component" value="Unassembled WGS sequence"/>
</dbReference>
<gene>
    <name evidence="1" type="primary">HaOG203506</name>
    <name evidence="1" type="ORF">B5X24_HaOG203506</name>
</gene>